<evidence type="ECO:0000256" key="1">
    <source>
        <dbReference type="ARBA" id="ARBA00004701"/>
    </source>
</evidence>
<dbReference type="Gene3D" id="1.20.5.100">
    <property type="entry name" value="Cytochrome c1, transmembrane anchor, C-terminal"/>
    <property type="match status" value="1"/>
</dbReference>
<evidence type="ECO:0000256" key="3">
    <source>
        <dbReference type="ARBA" id="ARBA00012954"/>
    </source>
</evidence>
<evidence type="ECO:0000313" key="12">
    <source>
        <dbReference type="EMBL" id="GFJ92231.1"/>
    </source>
</evidence>
<comment type="caution">
    <text evidence="12">The sequence shown here is derived from an EMBL/GenBank/DDBJ whole genome shotgun (WGS) entry which is preliminary data.</text>
</comment>
<feature type="binding site" evidence="9">
    <location>
        <position position="327"/>
    </location>
    <ligand>
        <name>substrate</name>
    </ligand>
</feature>
<dbReference type="SUPFAM" id="SSF48179">
    <property type="entry name" value="6-phosphogluconate dehydrogenase C-terminal domain-like"/>
    <property type="match status" value="1"/>
</dbReference>
<dbReference type="NCBIfam" id="TIGR03026">
    <property type="entry name" value="NDP-sugDHase"/>
    <property type="match status" value="1"/>
</dbReference>
<feature type="binding site" evidence="10">
    <location>
        <position position="86"/>
    </location>
    <ligand>
        <name>NAD(+)</name>
        <dbReference type="ChEBI" id="CHEBI:57540"/>
    </ligand>
</feature>
<feature type="binding site" evidence="10">
    <location>
        <position position="121"/>
    </location>
    <ligand>
        <name>NAD(+)</name>
        <dbReference type="ChEBI" id="CHEBI:57540"/>
    </ligand>
</feature>
<comment type="pathway">
    <text evidence="1">Nucleotide-sugar biosynthesis; UDP-alpha-D-glucuronate biosynthesis; UDP-alpha-D-glucuronate from UDP-alpha-D-glucose: step 1/1.</text>
</comment>
<dbReference type="InterPro" id="IPR017476">
    <property type="entry name" value="UDP-Glc/GDP-Man"/>
</dbReference>
<dbReference type="PANTHER" id="PTHR43750:SF3">
    <property type="entry name" value="UDP-GLUCOSE 6-DEHYDROGENASE TUAD"/>
    <property type="match status" value="1"/>
</dbReference>
<comment type="similarity">
    <text evidence="2 7">Belongs to the UDP-glucose/GDP-mannose dehydrogenase family.</text>
</comment>
<keyword evidence="5 7" id="KW-0520">NAD</keyword>
<dbReference type="Gene3D" id="3.40.50.720">
    <property type="entry name" value="NAD(P)-binding Rossmann-like Domain"/>
    <property type="match status" value="2"/>
</dbReference>
<dbReference type="UniPathway" id="UPA00038">
    <property type="reaction ID" value="UER00491"/>
</dbReference>
<dbReference type="InterPro" id="IPR001732">
    <property type="entry name" value="UDP-Glc/GDP-Man_DH_N"/>
</dbReference>
<feature type="binding site" evidence="9">
    <location>
        <begin position="152"/>
        <end position="155"/>
    </location>
    <ligand>
        <name>substrate</name>
    </ligand>
</feature>
<dbReference type="Pfam" id="PF03720">
    <property type="entry name" value="UDPG_MGDP_dh_C"/>
    <property type="match status" value="1"/>
</dbReference>
<dbReference type="EMBL" id="BLPG01000001">
    <property type="protein sequence ID" value="GFJ92231.1"/>
    <property type="molecule type" value="Genomic_DNA"/>
</dbReference>
<feature type="binding site" evidence="9">
    <location>
        <position position="261"/>
    </location>
    <ligand>
        <name>substrate</name>
    </ligand>
</feature>
<protein>
    <recommendedName>
        <fullName evidence="3 7">UDP-glucose 6-dehydrogenase</fullName>
        <ecNumber evidence="3 7">1.1.1.22</ecNumber>
    </recommendedName>
</protein>
<dbReference type="PIRSF" id="PIRSF000124">
    <property type="entry name" value="UDPglc_GDPman_dh"/>
    <property type="match status" value="1"/>
</dbReference>
<feature type="active site" description="Nucleophile" evidence="8">
    <location>
        <position position="264"/>
    </location>
</feature>
<dbReference type="SUPFAM" id="SSF51735">
    <property type="entry name" value="NAD(P)-binding Rossmann-fold domains"/>
    <property type="match status" value="1"/>
</dbReference>
<dbReference type="PIRSF" id="PIRSF500134">
    <property type="entry name" value="UDPglc_DH_bac"/>
    <property type="match status" value="1"/>
</dbReference>
<evidence type="ECO:0000256" key="5">
    <source>
        <dbReference type="ARBA" id="ARBA00023027"/>
    </source>
</evidence>
<feature type="binding site" evidence="10">
    <location>
        <position position="267"/>
    </location>
    <ligand>
        <name>NAD(+)</name>
        <dbReference type="ChEBI" id="CHEBI:57540"/>
    </ligand>
</feature>
<evidence type="ECO:0000313" key="13">
    <source>
        <dbReference type="Proteomes" id="UP000482960"/>
    </source>
</evidence>
<organism evidence="12 13">
    <name type="scientific">Phytohabitans rumicis</name>
    <dbReference type="NCBI Taxonomy" id="1076125"/>
    <lineage>
        <taxon>Bacteria</taxon>
        <taxon>Bacillati</taxon>
        <taxon>Actinomycetota</taxon>
        <taxon>Actinomycetes</taxon>
        <taxon>Micromonosporales</taxon>
        <taxon>Micromonosporaceae</taxon>
    </lineage>
</organism>
<keyword evidence="13" id="KW-1185">Reference proteome</keyword>
<evidence type="ECO:0000256" key="6">
    <source>
        <dbReference type="ARBA" id="ARBA00047473"/>
    </source>
</evidence>
<evidence type="ECO:0000256" key="9">
    <source>
        <dbReference type="PIRSR" id="PIRSR500134-2"/>
    </source>
</evidence>
<evidence type="ECO:0000259" key="11">
    <source>
        <dbReference type="SMART" id="SM00984"/>
    </source>
</evidence>
<dbReference type="GO" id="GO:0000271">
    <property type="term" value="P:polysaccharide biosynthetic process"/>
    <property type="evidence" value="ECO:0007669"/>
    <property type="project" value="InterPro"/>
</dbReference>
<dbReference type="RefSeq" id="WP_173079164.1">
    <property type="nucleotide sequence ID" value="NZ_BAABJB010000013.1"/>
</dbReference>
<dbReference type="AlphaFoldDB" id="A0A6V8LBS5"/>
<feature type="binding site" evidence="10">
    <location>
        <position position="30"/>
    </location>
    <ligand>
        <name>NAD(+)</name>
        <dbReference type="ChEBI" id="CHEBI:57540"/>
    </ligand>
</feature>
<accession>A0A6V8LBS5</accession>
<dbReference type="EC" id="1.1.1.22" evidence="3 7"/>
<feature type="binding site" evidence="10">
    <location>
        <position position="334"/>
    </location>
    <ligand>
        <name>NAD(+)</name>
        <dbReference type="ChEBI" id="CHEBI:57540"/>
    </ligand>
</feature>
<dbReference type="InterPro" id="IPR014026">
    <property type="entry name" value="UDP-Glc/GDP-Man_DH_dimer"/>
</dbReference>
<keyword evidence="4 7" id="KW-0560">Oxidoreductase</keyword>
<dbReference type="GO" id="GO:0051287">
    <property type="term" value="F:NAD binding"/>
    <property type="evidence" value="ECO:0007669"/>
    <property type="project" value="InterPro"/>
</dbReference>
<dbReference type="InterPro" id="IPR008927">
    <property type="entry name" value="6-PGluconate_DH-like_C_sf"/>
</dbReference>
<comment type="catalytic activity">
    <reaction evidence="6 7">
        <text>UDP-alpha-D-glucose + 2 NAD(+) + H2O = UDP-alpha-D-glucuronate + 2 NADH + 3 H(+)</text>
        <dbReference type="Rhea" id="RHEA:23596"/>
        <dbReference type="ChEBI" id="CHEBI:15377"/>
        <dbReference type="ChEBI" id="CHEBI:15378"/>
        <dbReference type="ChEBI" id="CHEBI:57540"/>
        <dbReference type="ChEBI" id="CHEBI:57945"/>
        <dbReference type="ChEBI" id="CHEBI:58052"/>
        <dbReference type="ChEBI" id="CHEBI:58885"/>
        <dbReference type="EC" id="1.1.1.22"/>
    </reaction>
</comment>
<dbReference type="Proteomes" id="UP000482960">
    <property type="component" value="Unassembled WGS sequence"/>
</dbReference>
<feature type="binding site" evidence="9">
    <location>
        <begin position="253"/>
        <end position="257"/>
    </location>
    <ligand>
        <name>substrate</name>
    </ligand>
</feature>
<dbReference type="InterPro" id="IPR028357">
    <property type="entry name" value="UDPglc_DH_bac"/>
</dbReference>
<dbReference type="SMART" id="SM00984">
    <property type="entry name" value="UDPG_MGDP_dh_C"/>
    <property type="match status" value="1"/>
</dbReference>
<proteinExistence type="inferred from homology"/>
<evidence type="ECO:0000256" key="2">
    <source>
        <dbReference type="ARBA" id="ARBA00006601"/>
    </source>
</evidence>
<dbReference type="InterPro" id="IPR036220">
    <property type="entry name" value="UDP-Glc/GDP-Man_DH_C_sf"/>
</dbReference>
<feature type="binding site" evidence="10">
    <location>
        <position position="155"/>
    </location>
    <ligand>
        <name>NAD(+)</name>
        <dbReference type="ChEBI" id="CHEBI:57540"/>
    </ligand>
</feature>
<evidence type="ECO:0000256" key="7">
    <source>
        <dbReference type="PIRNR" id="PIRNR000124"/>
    </source>
</evidence>
<evidence type="ECO:0000256" key="10">
    <source>
        <dbReference type="PIRSR" id="PIRSR500134-3"/>
    </source>
</evidence>
<dbReference type="GO" id="GO:0006065">
    <property type="term" value="P:UDP-glucuronate biosynthetic process"/>
    <property type="evidence" value="ECO:0007669"/>
    <property type="project" value="UniProtKB-UniPathway"/>
</dbReference>
<dbReference type="InterPro" id="IPR014027">
    <property type="entry name" value="UDP-Glc/GDP-Man_DH_C"/>
</dbReference>
<dbReference type="Pfam" id="PF03721">
    <property type="entry name" value="UDPG_MGDP_dh_N"/>
    <property type="match status" value="1"/>
</dbReference>
<dbReference type="InterPro" id="IPR036291">
    <property type="entry name" value="NAD(P)-bd_dom_sf"/>
</dbReference>
<evidence type="ECO:0000256" key="8">
    <source>
        <dbReference type="PIRSR" id="PIRSR500134-1"/>
    </source>
</evidence>
<dbReference type="Pfam" id="PF00984">
    <property type="entry name" value="UDPG_MGDP_dh"/>
    <property type="match status" value="1"/>
</dbReference>
<dbReference type="PANTHER" id="PTHR43750">
    <property type="entry name" value="UDP-GLUCOSE 6-DEHYDROGENASE TUAD"/>
    <property type="match status" value="1"/>
</dbReference>
<feature type="domain" description="UDP-glucose/GDP-mannose dehydrogenase C-terminal" evidence="11">
    <location>
        <begin position="320"/>
        <end position="421"/>
    </location>
</feature>
<dbReference type="SUPFAM" id="SSF52413">
    <property type="entry name" value="UDP-glucose/GDP-mannose dehydrogenase C-terminal domain"/>
    <property type="match status" value="1"/>
</dbReference>
<dbReference type="GO" id="GO:0003979">
    <property type="term" value="F:UDP-glucose 6-dehydrogenase activity"/>
    <property type="evidence" value="ECO:0007669"/>
    <property type="project" value="UniProtKB-EC"/>
</dbReference>
<feature type="binding site" evidence="9">
    <location>
        <position position="208"/>
    </location>
    <ligand>
        <name>substrate</name>
    </ligand>
</feature>
<evidence type="ECO:0000256" key="4">
    <source>
        <dbReference type="ARBA" id="ARBA00023002"/>
    </source>
</evidence>
<name>A0A6V8LBS5_9ACTN</name>
<feature type="binding site" evidence="10">
    <location>
        <position position="35"/>
    </location>
    <ligand>
        <name>NAD(+)</name>
        <dbReference type="ChEBI" id="CHEBI:57540"/>
    </ligand>
</feature>
<reference evidence="12 13" key="2">
    <citation type="submission" date="2020-03" db="EMBL/GenBank/DDBJ databases">
        <authorList>
            <person name="Ichikawa N."/>
            <person name="Kimura A."/>
            <person name="Kitahashi Y."/>
            <person name="Uohara A."/>
        </authorList>
    </citation>
    <scope>NUCLEOTIDE SEQUENCE [LARGE SCALE GENOMIC DNA]</scope>
    <source>
        <strain evidence="12 13">NBRC 108638</strain>
    </source>
</reference>
<gene>
    <name evidence="12" type="primary">udgA</name>
    <name evidence="12" type="ORF">Prum_058730</name>
</gene>
<sequence length="438" mass="46127">MKITVIGSGHLGATHAAGMAEIGHDVIGVDIDPAKTDTLNAGHSWFHEPELDALLVRNIRAGRLRFTTDFAHAGDHGDVHFLAVGTPSGPDGAYDLSQLTTAVEKLAPHLRRPCLIVGKSTVSPGTACTVEDLARNLAPADEAVEVAWNPEFLREGTAVADTLTPDRIVIGASSTEAEKTLRMLYAPITVNHSCPLVVTDLATAEMVKATANAYLATRISFVNAIAEMCNAVGANVADLAEAIGHDTRIGHHYFHPGLGFGGGCLPKDLHAFTHQADTSGIEAAANLLRAVDDVNQHMRERAIGLARVAVGGNLSGRRVAVWGAAFKPGIDDVRDSPALDVARRLHDCGARVTVYDPQAMDQARQAAPALSYAPSAGEAAQDADLILVGTGWPEFGALDPYAIADRVAKRAIVDTQGVISGAHWRAAGWRVSGLGYQP</sequence>
<reference evidence="12 13" key="1">
    <citation type="submission" date="2020-03" db="EMBL/GenBank/DDBJ databases">
        <title>Whole genome shotgun sequence of Phytohabitans rumicis NBRC 108638.</title>
        <authorList>
            <person name="Komaki H."/>
            <person name="Tamura T."/>
        </authorList>
    </citation>
    <scope>NUCLEOTIDE SEQUENCE [LARGE SCALE GENOMIC DNA]</scope>
    <source>
        <strain evidence="12 13">NBRC 108638</strain>
    </source>
</reference>